<dbReference type="RefSeq" id="WP_162275961.1">
    <property type="nucleotide sequence ID" value="NZ_CP042914.1"/>
</dbReference>
<accession>A0A5B9QWY5</accession>
<proteinExistence type="predicted"/>
<organism evidence="2 3">
    <name type="scientific">Roseimaritima ulvae</name>
    <dbReference type="NCBI Taxonomy" id="980254"/>
    <lineage>
        <taxon>Bacteria</taxon>
        <taxon>Pseudomonadati</taxon>
        <taxon>Planctomycetota</taxon>
        <taxon>Planctomycetia</taxon>
        <taxon>Pirellulales</taxon>
        <taxon>Pirellulaceae</taxon>
        <taxon>Roseimaritima</taxon>
    </lineage>
</organism>
<reference evidence="2 3" key="1">
    <citation type="submission" date="2019-08" db="EMBL/GenBank/DDBJ databases">
        <title>Deep-cultivation of Planctomycetes and their phenomic and genomic characterization uncovers novel biology.</title>
        <authorList>
            <person name="Wiegand S."/>
            <person name="Jogler M."/>
            <person name="Boedeker C."/>
            <person name="Pinto D."/>
            <person name="Vollmers J."/>
            <person name="Rivas-Marin E."/>
            <person name="Kohn T."/>
            <person name="Peeters S.H."/>
            <person name="Heuer A."/>
            <person name="Rast P."/>
            <person name="Oberbeckmann S."/>
            <person name="Bunk B."/>
            <person name="Jeske O."/>
            <person name="Meyerdierks A."/>
            <person name="Storesund J.E."/>
            <person name="Kallscheuer N."/>
            <person name="Luecker S."/>
            <person name="Lage O.M."/>
            <person name="Pohl T."/>
            <person name="Merkel B.J."/>
            <person name="Hornburger P."/>
            <person name="Mueller R.-W."/>
            <person name="Bruemmer F."/>
            <person name="Labrenz M."/>
            <person name="Spormann A.M."/>
            <person name="Op den Camp H."/>
            <person name="Overmann J."/>
            <person name="Amann R."/>
            <person name="Jetten M.S.M."/>
            <person name="Mascher T."/>
            <person name="Medema M.H."/>
            <person name="Devos D.P."/>
            <person name="Kaster A.-K."/>
            <person name="Ovreas L."/>
            <person name="Rohde M."/>
            <person name="Galperin M.Y."/>
            <person name="Jogler C."/>
        </authorList>
    </citation>
    <scope>NUCLEOTIDE SEQUENCE [LARGE SCALE GENOMIC DNA]</scope>
    <source>
        <strain evidence="2 3">UC8</strain>
    </source>
</reference>
<protein>
    <recommendedName>
        <fullName evidence="4">DUF885 domain-containing protein</fullName>
    </recommendedName>
</protein>
<evidence type="ECO:0000313" key="2">
    <source>
        <dbReference type="EMBL" id="QEG38463.1"/>
    </source>
</evidence>
<feature type="signal peptide" evidence="1">
    <location>
        <begin position="1"/>
        <end position="27"/>
    </location>
</feature>
<evidence type="ECO:0000256" key="1">
    <source>
        <dbReference type="SAM" id="SignalP"/>
    </source>
</evidence>
<keyword evidence="3" id="KW-1185">Reference proteome</keyword>
<dbReference type="Proteomes" id="UP000325286">
    <property type="component" value="Chromosome"/>
</dbReference>
<dbReference type="InterPro" id="IPR010281">
    <property type="entry name" value="DUF885"/>
</dbReference>
<gene>
    <name evidence="2" type="ORF">UC8_04200</name>
</gene>
<dbReference type="PANTHER" id="PTHR33361:SF2">
    <property type="entry name" value="DUF885 DOMAIN-CONTAINING PROTEIN"/>
    <property type="match status" value="1"/>
</dbReference>
<evidence type="ECO:0000313" key="3">
    <source>
        <dbReference type="Proteomes" id="UP000325286"/>
    </source>
</evidence>
<dbReference type="KEGG" id="rul:UC8_04200"/>
<dbReference type="Pfam" id="PF05960">
    <property type="entry name" value="DUF885"/>
    <property type="match status" value="1"/>
</dbReference>
<keyword evidence="1" id="KW-0732">Signal</keyword>
<evidence type="ECO:0008006" key="4">
    <source>
        <dbReference type="Google" id="ProtNLM"/>
    </source>
</evidence>
<feature type="chain" id="PRO_5023051605" description="DUF885 domain-containing protein" evidence="1">
    <location>
        <begin position="28"/>
        <end position="595"/>
    </location>
</feature>
<sequence precursor="true">MNRLNAVRTFFIWLGFATVLVLQPAGAQEPSPASEQLKNLLDEVWDAELVADPLLATDAGDARGQDRLPDDSVAAIESRAAQRADFLERLQAIDREALDQSGRVDWEVLRKRLQGQLDQIRFSAHLIPITNREGFHISFPELPRTMNPKTQQDFQNYNARLADFGRYADQQMTLMRLGMEQGRTLPAVVLREVQDQIAPHVVAEPADSMLFTPYTKPRPSGISEAVWQQLKQSAKQAIADSVVPGYQRFLEFMTDSYVPACRGSIAARALPGGQAYYANRVRWYTTLDDVTPEEVHQIGLNEVQRIRKEMEAVRESVKFEGDLDAFLQFLRTDPQFYATTPEQLLRHVAYILKAADGKLPEFFGKLPRTPYGIREVPAYVAPQTTSAYYWPPSADGKRAGFYYVNTYNLSARPLYQLESLSMHEAVPGHHLQLALQTEMTDLHPIRRYSDFTAFIEGWALYCEWLGKEMGFYSDPYQEFGRLSMEAWRACRLVVDTGIHHLGWTRQQAIAFMTENTALSRHNIIAEVDRYIAWPGQALGYKMGELKIRELRRTAEQRLGSDFDVRAFHDQVLAVGSIPLPLLEQRIEAWMEGEES</sequence>
<name>A0A5B9QWY5_9BACT</name>
<dbReference type="AlphaFoldDB" id="A0A5B9QWY5"/>
<dbReference type="EMBL" id="CP042914">
    <property type="protein sequence ID" value="QEG38463.1"/>
    <property type="molecule type" value="Genomic_DNA"/>
</dbReference>
<dbReference type="PANTHER" id="PTHR33361">
    <property type="entry name" value="GLR0591 PROTEIN"/>
    <property type="match status" value="1"/>
</dbReference>